<dbReference type="Pfam" id="PF06941">
    <property type="entry name" value="NT5C"/>
    <property type="match status" value="1"/>
</dbReference>
<dbReference type="PANTHER" id="PTHR35134">
    <property type="entry name" value="NUCLEOTIDASE YQFW-RELATED"/>
    <property type="match status" value="1"/>
</dbReference>
<dbReference type="Gene3D" id="3.40.50.1000">
    <property type="entry name" value="HAD superfamily/HAD-like"/>
    <property type="match status" value="1"/>
</dbReference>
<dbReference type="OrthoDB" id="37659at2759"/>
<name>A0A164UGW8_9AGAM</name>
<feature type="region of interest" description="Disordered" evidence="2">
    <location>
        <begin position="244"/>
        <end position="264"/>
    </location>
</feature>
<evidence type="ECO:0000313" key="3">
    <source>
        <dbReference type="EMBL" id="KZS93218.1"/>
    </source>
</evidence>
<dbReference type="SUPFAM" id="SSF56784">
    <property type="entry name" value="HAD-like"/>
    <property type="match status" value="1"/>
</dbReference>
<evidence type="ECO:0008006" key="5">
    <source>
        <dbReference type="Google" id="ProtNLM"/>
    </source>
</evidence>
<evidence type="ECO:0000256" key="1">
    <source>
        <dbReference type="PIRSR" id="PIRSR610708-1"/>
    </source>
</evidence>
<proteinExistence type="predicted"/>
<dbReference type="InterPro" id="IPR023214">
    <property type="entry name" value="HAD_sf"/>
</dbReference>
<dbReference type="STRING" id="1314777.A0A164UGW8"/>
<feature type="active site" description="Nucleophile" evidence="1">
    <location>
        <position position="15"/>
    </location>
</feature>
<accession>A0A164UGW8</accession>
<dbReference type="AlphaFoldDB" id="A0A164UGW8"/>
<protein>
    <recommendedName>
        <fullName evidence="5">HAD-like protein</fullName>
    </recommendedName>
</protein>
<dbReference type="InterPro" id="IPR010708">
    <property type="entry name" value="5'(3')-deoxyribonucleotidase"/>
</dbReference>
<organism evidence="3 4">
    <name type="scientific">Sistotremastrum niveocremeum HHB9708</name>
    <dbReference type="NCBI Taxonomy" id="1314777"/>
    <lineage>
        <taxon>Eukaryota</taxon>
        <taxon>Fungi</taxon>
        <taxon>Dikarya</taxon>
        <taxon>Basidiomycota</taxon>
        <taxon>Agaricomycotina</taxon>
        <taxon>Agaricomycetes</taxon>
        <taxon>Sistotremastrales</taxon>
        <taxon>Sistotremastraceae</taxon>
        <taxon>Sertulicium</taxon>
        <taxon>Sertulicium niveocremeum</taxon>
    </lineage>
</organism>
<dbReference type="GO" id="GO:0008253">
    <property type="term" value="F:5'-nucleotidase activity"/>
    <property type="evidence" value="ECO:0007669"/>
    <property type="project" value="InterPro"/>
</dbReference>
<dbReference type="GO" id="GO:0009264">
    <property type="term" value="P:deoxyribonucleotide catabolic process"/>
    <property type="evidence" value="ECO:0007669"/>
    <property type="project" value="InterPro"/>
</dbReference>
<dbReference type="InterPro" id="IPR036412">
    <property type="entry name" value="HAD-like_sf"/>
</dbReference>
<dbReference type="InterPro" id="IPR052419">
    <property type="entry name" value="5_3-deoxyribonucleotidase-like"/>
</dbReference>
<gene>
    <name evidence="3" type="ORF">SISNIDRAFT_549613</name>
</gene>
<keyword evidence="4" id="KW-1185">Reference proteome</keyword>
<evidence type="ECO:0000256" key="2">
    <source>
        <dbReference type="SAM" id="MobiDB-lite"/>
    </source>
</evidence>
<dbReference type="PANTHER" id="PTHR35134:SF2">
    <property type="entry name" value="NUCLEOTIDASE YQFW-RELATED"/>
    <property type="match status" value="1"/>
</dbReference>
<sequence length="277" mass="31780">MDREVPHSTRVIACDLDDVLCQTNLAVAQWHNARYGTQMTLDEFYYYHYWKNPHWGTPDETLAKVHEFYESKDFQELQPVDGAKEGLETLRDMGFSVQIVTARAGGHQVETEAWLEKHFPGLVNKVHYTGEFVRMQDDTVNVEKITKASVCHSISALLIIDDCANHTFTCASASPVVPSILFGDYQWNQRLSVTEDDKDFLSHDARTLIEGQPGWWEKDNLDSLPETMKRARSWPDAVQHISQMQRRRERPDFGLNNSKSNGDVVRPRAALHLSKYA</sequence>
<reference evidence="3 4" key="1">
    <citation type="journal article" date="2016" name="Mol. Biol. Evol.">
        <title>Comparative Genomics of Early-Diverging Mushroom-Forming Fungi Provides Insights into the Origins of Lignocellulose Decay Capabilities.</title>
        <authorList>
            <person name="Nagy L.G."/>
            <person name="Riley R."/>
            <person name="Tritt A."/>
            <person name="Adam C."/>
            <person name="Daum C."/>
            <person name="Floudas D."/>
            <person name="Sun H."/>
            <person name="Yadav J.S."/>
            <person name="Pangilinan J."/>
            <person name="Larsson K.H."/>
            <person name="Matsuura K."/>
            <person name="Barry K."/>
            <person name="Labutti K."/>
            <person name="Kuo R."/>
            <person name="Ohm R.A."/>
            <person name="Bhattacharya S.S."/>
            <person name="Shirouzu T."/>
            <person name="Yoshinaga Y."/>
            <person name="Martin F.M."/>
            <person name="Grigoriev I.V."/>
            <person name="Hibbett D.S."/>
        </authorList>
    </citation>
    <scope>NUCLEOTIDE SEQUENCE [LARGE SCALE GENOMIC DNA]</scope>
    <source>
        <strain evidence="3 4">HHB9708</strain>
    </source>
</reference>
<evidence type="ECO:0000313" key="4">
    <source>
        <dbReference type="Proteomes" id="UP000076722"/>
    </source>
</evidence>
<dbReference type="EMBL" id="KV419407">
    <property type="protein sequence ID" value="KZS93218.1"/>
    <property type="molecule type" value="Genomic_DNA"/>
</dbReference>
<feature type="active site" description="Proton donor" evidence="1">
    <location>
        <position position="17"/>
    </location>
</feature>
<dbReference type="Proteomes" id="UP000076722">
    <property type="component" value="Unassembled WGS sequence"/>
</dbReference>